<comment type="subcellular location">
    <subcellularLocation>
        <location evidence="1">Membrane</location>
        <topology evidence="1">Multi-pass membrane protein</topology>
    </subcellularLocation>
</comment>
<comment type="caution">
    <text evidence="6">The sequence shown here is derived from an EMBL/GenBank/DDBJ whole genome shotgun (WGS) entry which is preliminary data.</text>
</comment>
<reference evidence="6" key="1">
    <citation type="journal article" date="2020" name="mSystems">
        <title>Genome- and Community-Level Interaction Insights into Carbon Utilization and Element Cycling Functions of Hydrothermarchaeota in Hydrothermal Sediment.</title>
        <authorList>
            <person name="Zhou Z."/>
            <person name="Liu Y."/>
            <person name="Xu W."/>
            <person name="Pan J."/>
            <person name="Luo Z.H."/>
            <person name="Li M."/>
        </authorList>
    </citation>
    <scope>NUCLEOTIDE SEQUENCE [LARGE SCALE GENOMIC DNA]</scope>
    <source>
        <strain evidence="6">SpSt-222</strain>
    </source>
</reference>
<dbReference type="PANTHER" id="PTHR13353">
    <property type="entry name" value="TRANSMEMBRANE PROTEIN 19"/>
    <property type="match status" value="1"/>
</dbReference>
<dbReference type="PANTHER" id="PTHR13353:SF5">
    <property type="entry name" value="TRANSMEMBRANE PROTEIN 19"/>
    <property type="match status" value="1"/>
</dbReference>
<gene>
    <name evidence="6" type="ORF">ENP47_01240</name>
</gene>
<dbReference type="EMBL" id="DSJL01000001">
    <property type="protein sequence ID" value="HEF64230.1"/>
    <property type="molecule type" value="Genomic_DNA"/>
</dbReference>
<evidence type="ECO:0000256" key="1">
    <source>
        <dbReference type="ARBA" id="ARBA00004141"/>
    </source>
</evidence>
<accession>A0A7C1JML0</accession>
<evidence type="ECO:0000313" key="6">
    <source>
        <dbReference type="EMBL" id="HEF64230.1"/>
    </source>
</evidence>
<sequence>MSPHHSLTRLPLRIALGGSLAALIGLVAYRLRALDRGGALAAAGTGTLVFAAGGLSWSTSMIGFFAAASALTRLGGARKRALAVLGREASRPRTATQVLANGGVAAALAVLHLLRPGDRDYTLPYLAALAAASADTWATELGVLSPSPPRSLRTGRPVPPGTSGAVSLLGSLAMIGGATFVALLAPRSLPRWPVVTAGSLGAILDSLLGATLQARYHCSHCQCILETPQHDCPGRARRVSGLPGMTNDLVNALATLAAALFALLLATGQESRRRSASAGS</sequence>
<name>A0A7C1JML0_THERO</name>
<evidence type="ECO:0000256" key="5">
    <source>
        <dbReference type="ARBA" id="ARBA00023136"/>
    </source>
</evidence>
<dbReference type="InterPro" id="IPR002794">
    <property type="entry name" value="DUF92_TMEM19"/>
</dbReference>
<dbReference type="Pfam" id="PF01940">
    <property type="entry name" value="DUF92"/>
    <property type="match status" value="1"/>
</dbReference>
<keyword evidence="5" id="KW-0472">Membrane</keyword>
<organism evidence="6">
    <name type="scientific">Thermomicrobium roseum</name>
    <dbReference type="NCBI Taxonomy" id="500"/>
    <lineage>
        <taxon>Bacteria</taxon>
        <taxon>Pseudomonadati</taxon>
        <taxon>Thermomicrobiota</taxon>
        <taxon>Thermomicrobia</taxon>
        <taxon>Thermomicrobiales</taxon>
        <taxon>Thermomicrobiaceae</taxon>
        <taxon>Thermomicrobium</taxon>
    </lineage>
</organism>
<evidence type="ECO:0000256" key="3">
    <source>
        <dbReference type="ARBA" id="ARBA00022692"/>
    </source>
</evidence>
<comment type="similarity">
    <text evidence="2">Belongs to the TMEM19 family.</text>
</comment>
<dbReference type="GO" id="GO:0016020">
    <property type="term" value="C:membrane"/>
    <property type="evidence" value="ECO:0007669"/>
    <property type="project" value="UniProtKB-SubCell"/>
</dbReference>
<proteinExistence type="inferred from homology"/>
<protein>
    <submittedName>
        <fullName evidence="6">DUF92 domain-containing protein</fullName>
    </submittedName>
</protein>
<keyword evidence="3" id="KW-0812">Transmembrane</keyword>
<evidence type="ECO:0000256" key="4">
    <source>
        <dbReference type="ARBA" id="ARBA00022989"/>
    </source>
</evidence>
<dbReference type="AlphaFoldDB" id="A0A7C1JML0"/>
<evidence type="ECO:0000256" key="2">
    <source>
        <dbReference type="ARBA" id="ARBA00009012"/>
    </source>
</evidence>
<keyword evidence="4" id="KW-1133">Transmembrane helix</keyword>